<dbReference type="Proteomes" id="UP001201812">
    <property type="component" value="Unassembled WGS sequence"/>
</dbReference>
<reference evidence="2" key="1">
    <citation type="submission" date="2022-01" db="EMBL/GenBank/DDBJ databases">
        <title>Genome Sequence Resource for Two Populations of Ditylenchus destructor, the Migratory Endoparasitic Phytonematode.</title>
        <authorList>
            <person name="Zhang H."/>
            <person name="Lin R."/>
            <person name="Xie B."/>
        </authorList>
    </citation>
    <scope>NUCLEOTIDE SEQUENCE</scope>
    <source>
        <strain evidence="2">BazhouSP</strain>
    </source>
</reference>
<gene>
    <name evidence="2" type="ORF">DdX_08543</name>
</gene>
<feature type="compositionally biased region" description="Polar residues" evidence="1">
    <location>
        <begin position="257"/>
        <end position="268"/>
    </location>
</feature>
<sequence length="505" mass="55523">MPTDDNTQEPSHGSHFPDFPLYKRLMTSTRKLLQRRLCGCCCVNELAVFKKSAPNEPAVVLTKAETITSQPGGRLRSKSNGVANGALPNVSANNAEVGQRMERNAIASRANDGRNSPNQFDEIDLNADSSDPMTTKDNQLNLDAKCSSLTASGSAKTSLSTKQSEKSNKSENVKEEDEYGKKLAENVTDMMFNEICERAEEVGKDEVLHEETFEIDLNAVTEATDDEISNLGSQPRQPTQVREQNGRVQRAEDAPPENSTRTQSADISSRTHTDDERSHSENRMLSSNSATSKSPHKPMVEATESNSTPAKLDSPQKPPRTNLYNTLVNGVPETSPPNSATAFNFDSTSISKEVSENGHMSNGKETSDQMKDAMVNFKKEHEKLCKKSSTMETKRIDEEEDEEEQRVNGYAQVHASENYPAERLPNGKATIVAKDQINGASLMYGVESSSEDTEDEGDMSSVVSSPTISTGGRSKQNNNVDRLKSKEDEQFDYKALETDTSERTA</sequence>
<feature type="region of interest" description="Disordered" evidence="1">
    <location>
        <begin position="443"/>
        <end position="505"/>
    </location>
</feature>
<feature type="region of interest" description="Disordered" evidence="1">
    <location>
        <begin position="108"/>
        <end position="138"/>
    </location>
</feature>
<keyword evidence="3" id="KW-1185">Reference proteome</keyword>
<evidence type="ECO:0000256" key="1">
    <source>
        <dbReference type="SAM" id="MobiDB-lite"/>
    </source>
</evidence>
<comment type="caution">
    <text evidence="2">The sequence shown here is derived from an EMBL/GenBank/DDBJ whole genome shotgun (WGS) entry which is preliminary data.</text>
</comment>
<evidence type="ECO:0000313" key="3">
    <source>
        <dbReference type="Proteomes" id="UP001201812"/>
    </source>
</evidence>
<feature type="compositionally biased region" description="Polar residues" evidence="1">
    <location>
        <begin position="150"/>
        <end position="159"/>
    </location>
</feature>
<feature type="compositionally biased region" description="Basic and acidic residues" evidence="1">
    <location>
        <begin position="481"/>
        <end position="505"/>
    </location>
</feature>
<feature type="compositionally biased region" description="Basic and acidic residues" evidence="1">
    <location>
        <begin position="163"/>
        <end position="180"/>
    </location>
</feature>
<organism evidence="2 3">
    <name type="scientific">Ditylenchus destructor</name>
    <dbReference type="NCBI Taxonomy" id="166010"/>
    <lineage>
        <taxon>Eukaryota</taxon>
        <taxon>Metazoa</taxon>
        <taxon>Ecdysozoa</taxon>
        <taxon>Nematoda</taxon>
        <taxon>Chromadorea</taxon>
        <taxon>Rhabditida</taxon>
        <taxon>Tylenchina</taxon>
        <taxon>Tylenchomorpha</taxon>
        <taxon>Sphaerularioidea</taxon>
        <taxon>Anguinidae</taxon>
        <taxon>Anguininae</taxon>
        <taxon>Ditylenchus</taxon>
    </lineage>
</organism>
<dbReference type="AlphaFoldDB" id="A0AAD4N7J9"/>
<feature type="region of interest" description="Disordered" evidence="1">
    <location>
        <begin position="382"/>
        <end position="408"/>
    </location>
</feature>
<feature type="compositionally biased region" description="Acidic residues" evidence="1">
    <location>
        <begin position="449"/>
        <end position="458"/>
    </location>
</feature>
<feature type="region of interest" description="Disordered" evidence="1">
    <location>
        <begin position="150"/>
        <end position="180"/>
    </location>
</feature>
<feature type="compositionally biased region" description="Polar residues" evidence="1">
    <location>
        <begin position="127"/>
        <end position="138"/>
    </location>
</feature>
<feature type="compositionally biased region" description="Basic and acidic residues" evidence="1">
    <location>
        <begin position="269"/>
        <end position="282"/>
    </location>
</feature>
<feature type="compositionally biased region" description="Polar residues" evidence="1">
    <location>
        <begin position="283"/>
        <end position="293"/>
    </location>
</feature>
<name>A0AAD4N7J9_9BILA</name>
<dbReference type="EMBL" id="JAKKPZ010000013">
    <property type="protein sequence ID" value="KAI1714448.1"/>
    <property type="molecule type" value="Genomic_DNA"/>
</dbReference>
<feature type="compositionally biased region" description="Polar residues" evidence="1">
    <location>
        <begin position="462"/>
        <end position="480"/>
    </location>
</feature>
<feature type="compositionally biased region" description="Polar residues" evidence="1">
    <location>
        <begin position="336"/>
        <end position="364"/>
    </location>
</feature>
<proteinExistence type="predicted"/>
<protein>
    <submittedName>
        <fullName evidence="2">Uncharacterized protein</fullName>
    </submittedName>
</protein>
<feature type="compositionally biased region" description="Polar residues" evidence="1">
    <location>
        <begin position="230"/>
        <end position="247"/>
    </location>
</feature>
<evidence type="ECO:0000313" key="2">
    <source>
        <dbReference type="EMBL" id="KAI1714448.1"/>
    </source>
</evidence>
<accession>A0AAD4N7J9</accession>
<feature type="region of interest" description="Disordered" evidence="1">
    <location>
        <begin position="228"/>
        <end position="369"/>
    </location>
</feature>